<reference evidence="10 11" key="1">
    <citation type="submission" date="2019-08" db="EMBL/GenBank/DDBJ databases">
        <title>In-depth cultivation of the pig gut microbiome towards novel bacterial diversity and tailored functional studies.</title>
        <authorList>
            <person name="Wylensek D."/>
            <person name="Hitch T.C.A."/>
            <person name="Clavel T."/>
        </authorList>
    </citation>
    <scope>NUCLEOTIDE SEQUENCE [LARGE SCALE GENOMIC DNA]</scope>
    <source>
        <strain evidence="10 11">MUC/MUC-530-WT-4D</strain>
    </source>
</reference>
<dbReference type="GO" id="GO:0051301">
    <property type="term" value="P:cell division"/>
    <property type="evidence" value="ECO:0007669"/>
    <property type="project" value="UniProtKB-KW"/>
</dbReference>
<dbReference type="InterPro" id="IPR001179">
    <property type="entry name" value="PPIase_FKBP_dom"/>
</dbReference>
<feature type="domain" description="PPIase FKBP-type" evidence="9">
    <location>
        <begin position="100"/>
        <end position="168"/>
    </location>
</feature>
<dbReference type="GO" id="GO:0006457">
    <property type="term" value="P:protein folding"/>
    <property type="evidence" value="ECO:0007669"/>
    <property type="project" value="InterPro"/>
</dbReference>
<protein>
    <recommendedName>
        <fullName evidence="7">peptidylprolyl isomerase</fullName>
        <ecNumber evidence="7">5.2.1.8</ecNumber>
    </recommendedName>
</protein>
<gene>
    <name evidence="10" type="ORF">FYJ75_04195</name>
</gene>
<keyword evidence="4 7" id="KW-0697">Rotamase</keyword>
<dbReference type="EC" id="5.2.1.8" evidence="7"/>
<evidence type="ECO:0000256" key="8">
    <source>
        <dbReference type="SAM" id="SignalP"/>
    </source>
</evidence>
<dbReference type="InterPro" id="IPR037041">
    <property type="entry name" value="Trigger_fac_C_sf"/>
</dbReference>
<dbReference type="InterPro" id="IPR027304">
    <property type="entry name" value="Trigger_fact/SurA_dom_sf"/>
</dbReference>
<dbReference type="RefSeq" id="WP_154429143.1">
    <property type="nucleotide sequence ID" value="NZ_VUNI01000004.1"/>
</dbReference>
<dbReference type="PIRSF" id="PIRSF003095">
    <property type="entry name" value="Trigger_factor"/>
    <property type="match status" value="1"/>
</dbReference>
<keyword evidence="11" id="KW-1185">Reference proteome</keyword>
<comment type="catalytic activity">
    <reaction evidence="1 7">
        <text>[protein]-peptidylproline (omega=180) = [protein]-peptidylproline (omega=0)</text>
        <dbReference type="Rhea" id="RHEA:16237"/>
        <dbReference type="Rhea" id="RHEA-COMP:10747"/>
        <dbReference type="Rhea" id="RHEA-COMP:10748"/>
        <dbReference type="ChEBI" id="CHEBI:83833"/>
        <dbReference type="ChEBI" id="CHEBI:83834"/>
        <dbReference type="EC" id="5.2.1.8"/>
    </reaction>
</comment>
<comment type="caution">
    <text evidence="10">The sequence shown here is derived from an EMBL/GenBank/DDBJ whole genome shotgun (WGS) entry which is preliminary data.</text>
</comment>
<evidence type="ECO:0000256" key="1">
    <source>
        <dbReference type="ARBA" id="ARBA00000971"/>
    </source>
</evidence>
<evidence type="ECO:0000256" key="2">
    <source>
        <dbReference type="ARBA" id="ARBA00004496"/>
    </source>
</evidence>
<dbReference type="SUPFAM" id="SSF54534">
    <property type="entry name" value="FKBP-like"/>
    <property type="match status" value="1"/>
</dbReference>
<dbReference type="Gene3D" id="3.10.50.40">
    <property type="match status" value="1"/>
</dbReference>
<dbReference type="SUPFAM" id="SSF109998">
    <property type="entry name" value="Triger factor/SurA peptide-binding domain-like"/>
    <property type="match status" value="1"/>
</dbReference>
<dbReference type="PROSITE" id="PS51257">
    <property type="entry name" value="PROKAR_LIPOPROTEIN"/>
    <property type="match status" value="1"/>
</dbReference>
<dbReference type="InterPro" id="IPR046357">
    <property type="entry name" value="PPIase_dom_sf"/>
</dbReference>
<evidence type="ECO:0000256" key="7">
    <source>
        <dbReference type="PROSITE-ProRule" id="PRU00277"/>
    </source>
</evidence>
<dbReference type="InterPro" id="IPR008880">
    <property type="entry name" value="Trigger_fac_C"/>
</dbReference>
<keyword evidence="3" id="KW-0132">Cell division</keyword>
<dbReference type="Pfam" id="PF05698">
    <property type="entry name" value="Trigger_C"/>
    <property type="match status" value="1"/>
</dbReference>
<evidence type="ECO:0000313" key="10">
    <source>
        <dbReference type="EMBL" id="MST74239.1"/>
    </source>
</evidence>
<keyword evidence="6" id="KW-0131">Cell cycle</keyword>
<keyword evidence="8" id="KW-0732">Signal</keyword>
<dbReference type="GO" id="GO:0015031">
    <property type="term" value="P:protein transport"/>
    <property type="evidence" value="ECO:0007669"/>
    <property type="project" value="InterPro"/>
</dbReference>
<evidence type="ECO:0000256" key="6">
    <source>
        <dbReference type="ARBA" id="ARBA00023306"/>
    </source>
</evidence>
<evidence type="ECO:0000256" key="3">
    <source>
        <dbReference type="ARBA" id="ARBA00022618"/>
    </source>
</evidence>
<keyword evidence="5 7" id="KW-0413">Isomerase</keyword>
<feature type="signal peptide" evidence="8">
    <location>
        <begin position="1"/>
        <end position="20"/>
    </location>
</feature>
<proteinExistence type="predicted"/>
<dbReference type="GO" id="GO:0003755">
    <property type="term" value="F:peptidyl-prolyl cis-trans isomerase activity"/>
    <property type="evidence" value="ECO:0007669"/>
    <property type="project" value="UniProtKB-KW"/>
</dbReference>
<dbReference type="PROSITE" id="PS50059">
    <property type="entry name" value="FKBP_PPIASE"/>
    <property type="match status" value="1"/>
</dbReference>
<dbReference type="EMBL" id="VUNI01000004">
    <property type="protein sequence ID" value="MST74239.1"/>
    <property type="molecule type" value="Genomic_DNA"/>
</dbReference>
<comment type="subcellular location">
    <subcellularLocation>
        <location evidence="2">Cytoplasm</location>
    </subcellularLocation>
</comment>
<name>A0A6L5YQL1_9FIRM</name>
<feature type="chain" id="PRO_5026926945" description="peptidylprolyl isomerase" evidence="8">
    <location>
        <begin position="21"/>
        <end position="401"/>
    </location>
</feature>
<accession>A0A6L5YQL1</accession>
<dbReference type="Gene3D" id="1.10.3120.10">
    <property type="entry name" value="Trigger factor, C-terminal domain"/>
    <property type="match status" value="1"/>
</dbReference>
<dbReference type="Pfam" id="PF00254">
    <property type="entry name" value="FKBP_C"/>
    <property type="match status" value="1"/>
</dbReference>
<organism evidence="10 11">
    <name type="scientific">Roseburia porci</name>
    <dbReference type="NCBI Taxonomy" id="2605790"/>
    <lineage>
        <taxon>Bacteria</taxon>
        <taxon>Bacillati</taxon>
        <taxon>Bacillota</taxon>
        <taxon>Clostridia</taxon>
        <taxon>Lachnospirales</taxon>
        <taxon>Lachnospiraceae</taxon>
        <taxon>Roseburia</taxon>
    </lineage>
</organism>
<dbReference type="Proteomes" id="UP000474024">
    <property type="component" value="Unassembled WGS sequence"/>
</dbReference>
<evidence type="ECO:0000313" key="11">
    <source>
        <dbReference type="Proteomes" id="UP000474024"/>
    </source>
</evidence>
<sequence>MKKRIIALLLCMTTLTTVTACGNGKDNTTETTEAEVRSSQIDVDVDKQVKMLGNYDGMDIEISGNYDVTDEDVEKQGMSMLNSYGLGSVEVTDRDTVQAGDYVNVDYTGYHDGEAFDKGSAQDVLIDVDNNKDVKSGTTYIDGFSAGLIGATVGSTVSTDVTFPENYGNSDLAGQPATFEFVINGIYQPVTLDTVSDDVIKDNFSEKYNLNSAQEFKDFVRSYLEYQAGNNKYSATVVEVKKQLLASSEVEVPEDYLEARLNEYQTSYEKQYVDETEDLETYLKDTYNTSLEDAQSQWRTNLEEQIKVELIFQAIAEKENLEVDDDGYNQFVQNFVDNSQYGFDDTEAVYNAFGNDNAEDGEAYMRKLYLVNKAMDFVVNKANVTVTAADSTEAVESTEQQ</sequence>
<evidence type="ECO:0000259" key="9">
    <source>
        <dbReference type="PROSITE" id="PS50059"/>
    </source>
</evidence>
<evidence type="ECO:0000256" key="5">
    <source>
        <dbReference type="ARBA" id="ARBA00023235"/>
    </source>
</evidence>
<evidence type="ECO:0000256" key="4">
    <source>
        <dbReference type="ARBA" id="ARBA00023110"/>
    </source>
</evidence>
<dbReference type="GO" id="GO:0005737">
    <property type="term" value="C:cytoplasm"/>
    <property type="evidence" value="ECO:0007669"/>
    <property type="project" value="UniProtKB-SubCell"/>
</dbReference>
<dbReference type="InterPro" id="IPR005215">
    <property type="entry name" value="Trig_fac"/>
</dbReference>
<dbReference type="AlphaFoldDB" id="A0A6L5YQL1"/>